<gene>
    <name evidence="10" type="ORF">BP6252_03269</name>
</gene>
<dbReference type="PANTHER" id="PTHR48182">
    <property type="entry name" value="PROTEIN SERAC1"/>
    <property type="match status" value="1"/>
</dbReference>
<keyword evidence="5" id="KW-0496">Mitochondrion</keyword>
<dbReference type="Gene3D" id="3.40.50.300">
    <property type="entry name" value="P-loop containing nucleotide triphosphate hydrolases"/>
    <property type="match status" value="1"/>
</dbReference>
<evidence type="ECO:0000256" key="4">
    <source>
        <dbReference type="ARBA" id="ARBA00022824"/>
    </source>
</evidence>
<keyword evidence="6" id="KW-0472">Membrane</keyword>
<reference evidence="10 11" key="1">
    <citation type="journal article" date="2018" name="IMA Fungus">
        <title>IMA Genome-F 9: Draft genome sequence of Annulohypoxylon stygium, Aspergillus mulundensis, Berkeleyomyces basicola (syn. Thielaviopsis basicola), Ceratocystis smalleyi, two Cercospora beticola strains, Coleophoma cylindrospora, Fusarium fracticaudum, Phialophora cf. hyalina, and Morchella septimelata.</title>
        <authorList>
            <person name="Wingfield B.D."/>
            <person name="Bills G.F."/>
            <person name="Dong Y."/>
            <person name="Huang W."/>
            <person name="Nel W.J."/>
            <person name="Swalarsk-Parry B.S."/>
            <person name="Vaghefi N."/>
            <person name="Wilken P.M."/>
            <person name="An Z."/>
            <person name="de Beer Z.W."/>
            <person name="De Vos L."/>
            <person name="Chen L."/>
            <person name="Duong T.A."/>
            <person name="Gao Y."/>
            <person name="Hammerbacher A."/>
            <person name="Kikkert J.R."/>
            <person name="Li Y."/>
            <person name="Li H."/>
            <person name="Li K."/>
            <person name="Li Q."/>
            <person name="Liu X."/>
            <person name="Ma X."/>
            <person name="Naidoo K."/>
            <person name="Pethybridge S.J."/>
            <person name="Sun J."/>
            <person name="Steenkamp E.T."/>
            <person name="van der Nest M.A."/>
            <person name="van Wyk S."/>
            <person name="Wingfield M.J."/>
            <person name="Xiong C."/>
            <person name="Yue Q."/>
            <person name="Zhang X."/>
        </authorList>
    </citation>
    <scope>NUCLEOTIDE SEQUENCE [LARGE SCALE GENOMIC DNA]</scope>
    <source>
        <strain evidence="10 11">BP6252</strain>
    </source>
</reference>
<evidence type="ECO:0000256" key="6">
    <source>
        <dbReference type="ARBA" id="ARBA00023136"/>
    </source>
</evidence>
<evidence type="ECO:0000259" key="9">
    <source>
        <dbReference type="Pfam" id="PF25000"/>
    </source>
</evidence>
<feature type="compositionally biased region" description="Basic and acidic residues" evidence="7">
    <location>
        <begin position="1"/>
        <end position="18"/>
    </location>
</feature>
<evidence type="ECO:0000313" key="10">
    <source>
        <dbReference type="EMBL" id="RDW82157.1"/>
    </source>
</evidence>
<accession>A0A3D8S777</accession>
<dbReference type="Pfam" id="PF25000">
    <property type="entry name" value="DUF7779"/>
    <property type="match status" value="1"/>
</dbReference>
<feature type="domain" description="DUF7779" evidence="9">
    <location>
        <begin position="602"/>
        <end position="677"/>
    </location>
</feature>
<feature type="compositionally biased region" description="Low complexity" evidence="7">
    <location>
        <begin position="21"/>
        <end position="31"/>
    </location>
</feature>
<evidence type="ECO:0000256" key="3">
    <source>
        <dbReference type="ARBA" id="ARBA00004370"/>
    </source>
</evidence>
<evidence type="ECO:0000256" key="1">
    <source>
        <dbReference type="ARBA" id="ARBA00004173"/>
    </source>
</evidence>
<dbReference type="SUPFAM" id="SSF53474">
    <property type="entry name" value="alpha/beta-Hydrolases"/>
    <property type="match status" value="1"/>
</dbReference>
<evidence type="ECO:0000313" key="11">
    <source>
        <dbReference type="Proteomes" id="UP000256645"/>
    </source>
</evidence>
<dbReference type="OrthoDB" id="427518at2759"/>
<keyword evidence="4" id="KW-0256">Endoplasmic reticulum</keyword>
<evidence type="ECO:0000256" key="5">
    <source>
        <dbReference type="ARBA" id="ARBA00023128"/>
    </source>
</evidence>
<dbReference type="Gene3D" id="3.40.50.1820">
    <property type="entry name" value="alpha/beta hydrolase"/>
    <property type="match status" value="1"/>
</dbReference>
<dbReference type="Pfam" id="PF00931">
    <property type="entry name" value="NB-ARC"/>
    <property type="match status" value="1"/>
</dbReference>
<protein>
    <submittedName>
        <fullName evidence="10">Uncharacterized protein</fullName>
    </submittedName>
</protein>
<dbReference type="GO" id="GO:0005783">
    <property type="term" value="C:endoplasmic reticulum"/>
    <property type="evidence" value="ECO:0007669"/>
    <property type="project" value="UniProtKB-SubCell"/>
</dbReference>
<keyword evidence="11" id="KW-1185">Reference proteome</keyword>
<dbReference type="InterPro" id="IPR027417">
    <property type="entry name" value="P-loop_NTPase"/>
</dbReference>
<dbReference type="PANTHER" id="PTHR48182:SF2">
    <property type="entry name" value="PROTEIN SERAC1"/>
    <property type="match status" value="1"/>
</dbReference>
<comment type="subcellular location">
    <subcellularLocation>
        <location evidence="2">Endoplasmic reticulum</location>
    </subcellularLocation>
    <subcellularLocation>
        <location evidence="3">Membrane</location>
    </subcellularLocation>
    <subcellularLocation>
        <location evidence="1">Mitochondrion</location>
    </subcellularLocation>
</comment>
<dbReference type="InterPro" id="IPR056681">
    <property type="entry name" value="DUF7779"/>
</dbReference>
<dbReference type="GO" id="GO:0005739">
    <property type="term" value="C:mitochondrion"/>
    <property type="evidence" value="ECO:0007669"/>
    <property type="project" value="UniProtKB-SubCell"/>
</dbReference>
<dbReference type="Proteomes" id="UP000256645">
    <property type="component" value="Unassembled WGS sequence"/>
</dbReference>
<dbReference type="AlphaFoldDB" id="A0A3D8S777"/>
<dbReference type="InterPro" id="IPR029058">
    <property type="entry name" value="AB_hydrolase_fold"/>
</dbReference>
<organism evidence="10 11">
    <name type="scientific">Coleophoma cylindrospora</name>
    <dbReference type="NCBI Taxonomy" id="1849047"/>
    <lineage>
        <taxon>Eukaryota</taxon>
        <taxon>Fungi</taxon>
        <taxon>Dikarya</taxon>
        <taxon>Ascomycota</taxon>
        <taxon>Pezizomycotina</taxon>
        <taxon>Leotiomycetes</taxon>
        <taxon>Helotiales</taxon>
        <taxon>Dermateaceae</taxon>
        <taxon>Coleophoma</taxon>
    </lineage>
</organism>
<dbReference type="InterPro" id="IPR052374">
    <property type="entry name" value="SERAC1"/>
</dbReference>
<sequence length="719" mass="80879">MSRRISEWLQRRPKDSARLDPTASTTATPSPQRKIFPSGIKPLHSPEQSVVDIVLIHGLTGDREKTWTAKNADFPWPQSLLPSKVPNARILTFGYDAYVADWRGVVSQNTIGNHAMNLLTSVATFREDDNTNNRPIIFICHSLGGLALSAAGRRPERHLRSIIDWTCGIIFLGTPHHGSGLANWAGKLAVVIGVLKQTNTEILAVLEKDSEVLARVQDEFHTMVRSRNQQRLRAIEITCFFEELPLPGIGVVVAKDSAILPGYIPIGIRSNHMDMTKFEHEDDPGFKAVAGELRRWIKELTVLSRQPHDTQLSPTLSQPTPSSTIPFRRDPDFVDCNVLPGIKEKCSLGASRVALVGLGGVGKSQLAIEYSYRTRKETPETWVFWVHASTSARFEESYRRIAEVAKINGLDKPDINIFQLVSNWLCDEANGRWVMIVDNADDPNVLFQQNTDYGSVKVAYSLADYLPQSQNGSIVITSRRRDVAFRLTGRNSDIVTIKEMDQDHALALLYKKLQGNSDTADAIQLVQTLDYMPLAITQAAAYIGQNTPRINLSKYLHILRASDKGRASLLKKDVGDPRRDGKASNSIMTTWQISFEYILREQSSAARLLSFMSLFDREGIPEALLRQVYEEDSDTEADFEDDISTLTSYSLVTVNVEGDEFEMHRLVQYSMKKWLEQHNKLEYWKEKYIEIMGNAFPIGSGVRYSLTLHGIYVRKGVIM</sequence>
<feature type="region of interest" description="Disordered" evidence="7">
    <location>
        <begin position="1"/>
        <end position="41"/>
    </location>
</feature>
<dbReference type="GO" id="GO:0016020">
    <property type="term" value="C:membrane"/>
    <property type="evidence" value="ECO:0007669"/>
    <property type="project" value="UniProtKB-SubCell"/>
</dbReference>
<feature type="domain" description="NB-ARC" evidence="8">
    <location>
        <begin position="345"/>
        <end position="513"/>
    </location>
</feature>
<evidence type="ECO:0000259" key="8">
    <source>
        <dbReference type="Pfam" id="PF00931"/>
    </source>
</evidence>
<dbReference type="InterPro" id="IPR002182">
    <property type="entry name" value="NB-ARC"/>
</dbReference>
<evidence type="ECO:0000256" key="7">
    <source>
        <dbReference type="SAM" id="MobiDB-lite"/>
    </source>
</evidence>
<comment type="caution">
    <text evidence="10">The sequence shown here is derived from an EMBL/GenBank/DDBJ whole genome shotgun (WGS) entry which is preliminary data.</text>
</comment>
<dbReference type="GO" id="GO:0043531">
    <property type="term" value="F:ADP binding"/>
    <property type="evidence" value="ECO:0007669"/>
    <property type="project" value="InterPro"/>
</dbReference>
<name>A0A3D8S777_9HELO</name>
<proteinExistence type="predicted"/>
<dbReference type="EMBL" id="PDLM01000003">
    <property type="protein sequence ID" value="RDW82157.1"/>
    <property type="molecule type" value="Genomic_DNA"/>
</dbReference>
<dbReference type="SUPFAM" id="SSF52540">
    <property type="entry name" value="P-loop containing nucleoside triphosphate hydrolases"/>
    <property type="match status" value="1"/>
</dbReference>
<evidence type="ECO:0000256" key="2">
    <source>
        <dbReference type="ARBA" id="ARBA00004240"/>
    </source>
</evidence>